<name>A0AAD5R669_PARTN</name>
<organism evidence="1 2">
    <name type="scientific">Parelaphostrongylus tenuis</name>
    <name type="common">Meningeal worm</name>
    <dbReference type="NCBI Taxonomy" id="148309"/>
    <lineage>
        <taxon>Eukaryota</taxon>
        <taxon>Metazoa</taxon>
        <taxon>Ecdysozoa</taxon>
        <taxon>Nematoda</taxon>
        <taxon>Chromadorea</taxon>
        <taxon>Rhabditida</taxon>
        <taxon>Rhabditina</taxon>
        <taxon>Rhabditomorpha</taxon>
        <taxon>Strongyloidea</taxon>
        <taxon>Metastrongylidae</taxon>
        <taxon>Parelaphostrongylus</taxon>
    </lineage>
</organism>
<gene>
    <name evidence="1" type="ORF">KIN20_031851</name>
</gene>
<dbReference type="EMBL" id="JAHQIW010006747">
    <property type="protein sequence ID" value="KAJ1370181.1"/>
    <property type="molecule type" value="Genomic_DNA"/>
</dbReference>
<dbReference type="Proteomes" id="UP001196413">
    <property type="component" value="Unassembled WGS sequence"/>
</dbReference>
<accession>A0AAD5R669</accession>
<dbReference type="AlphaFoldDB" id="A0AAD5R669"/>
<evidence type="ECO:0000313" key="1">
    <source>
        <dbReference type="EMBL" id="KAJ1370181.1"/>
    </source>
</evidence>
<proteinExistence type="predicted"/>
<reference evidence="1" key="1">
    <citation type="submission" date="2021-06" db="EMBL/GenBank/DDBJ databases">
        <title>Parelaphostrongylus tenuis whole genome reference sequence.</title>
        <authorList>
            <person name="Garwood T.J."/>
            <person name="Larsen P.A."/>
            <person name="Fountain-Jones N.M."/>
            <person name="Garbe J.R."/>
            <person name="Macchietto M.G."/>
            <person name="Kania S.A."/>
            <person name="Gerhold R.W."/>
            <person name="Richards J.E."/>
            <person name="Wolf T.M."/>
        </authorList>
    </citation>
    <scope>NUCLEOTIDE SEQUENCE</scope>
    <source>
        <strain evidence="1">MNPRO001-30</strain>
        <tissue evidence="1">Meninges</tissue>
    </source>
</reference>
<sequence length="59" mass="6868">MGYTTIARGILYPAMAWIDPYLDERAQLLRHVKRKHDEELSDYGELEDVVRLGMHCFSG</sequence>
<comment type="caution">
    <text evidence="1">The sequence shown here is derived from an EMBL/GenBank/DDBJ whole genome shotgun (WGS) entry which is preliminary data.</text>
</comment>
<evidence type="ECO:0000313" key="2">
    <source>
        <dbReference type="Proteomes" id="UP001196413"/>
    </source>
</evidence>
<protein>
    <submittedName>
        <fullName evidence="1">Uncharacterized protein</fullName>
    </submittedName>
</protein>
<keyword evidence="2" id="KW-1185">Reference proteome</keyword>